<feature type="chain" id="PRO_5011482636" description="Nuclease homologue" evidence="1">
    <location>
        <begin position="20"/>
        <end position="141"/>
    </location>
</feature>
<dbReference type="SUPFAM" id="SSF50199">
    <property type="entry name" value="Staphylococcal nuclease"/>
    <property type="match status" value="1"/>
</dbReference>
<dbReference type="InterPro" id="IPR035437">
    <property type="entry name" value="SNase_OB-fold_sf"/>
</dbReference>
<dbReference type="AlphaFoldDB" id="A0A1I7NC09"/>
<gene>
    <name evidence="2" type="ORF">SAMN05216456_1570</name>
</gene>
<feature type="signal peptide" evidence="1">
    <location>
        <begin position="1"/>
        <end position="19"/>
    </location>
</feature>
<sequence length="141" mass="15703">MRPVLLIAILAILASPALANEPWRMCHPGERNGPQKRCLVDGDTIWLGGMKESLRLKDFDTPESMGHLCGGQAEVELANRASARLLQLLNENVWTVEIFGTDRTGSRLEATIRIDGVDVGDILISEGLARRWPNGHEFWCR</sequence>
<protein>
    <recommendedName>
        <fullName evidence="4">Nuclease homologue</fullName>
    </recommendedName>
</protein>
<dbReference type="EMBL" id="FPCK01000001">
    <property type="protein sequence ID" value="SFV32207.1"/>
    <property type="molecule type" value="Genomic_DNA"/>
</dbReference>
<accession>A0A1I7NC09</accession>
<dbReference type="Gene3D" id="2.40.50.90">
    <property type="match status" value="1"/>
</dbReference>
<evidence type="ECO:0000313" key="2">
    <source>
        <dbReference type="EMBL" id="SFV32207.1"/>
    </source>
</evidence>
<keyword evidence="3" id="KW-1185">Reference proteome</keyword>
<reference evidence="2 3" key="1">
    <citation type="submission" date="2016-10" db="EMBL/GenBank/DDBJ databases">
        <authorList>
            <person name="de Groot N.N."/>
        </authorList>
    </citation>
    <scope>NUCLEOTIDE SEQUENCE [LARGE SCALE GENOMIC DNA]</scope>
    <source>
        <strain evidence="2 3">IPL20</strain>
    </source>
</reference>
<organism evidence="2 3">
    <name type="scientific">Devosia crocina</name>
    <dbReference type="NCBI Taxonomy" id="429728"/>
    <lineage>
        <taxon>Bacteria</taxon>
        <taxon>Pseudomonadati</taxon>
        <taxon>Pseudomonadota</taxon>
        <taxon>Alphaproteobacteria</taxon>
        <taxon>Hyphomicrobiales</taxon>
        <taxon>Devosiaceae</taxon>
        <taxon>Devosia</taxon>
    </lineage>
</organism>
<evidence type="ECO:0000313" key="3">
    <source>
        <dbReference type="Proteomes" id="UP000199074"/>
    </source>
</evidence>
<dbReference type="Proteomes" id="UP000199074">
    <property type="component" value="Unassembled WGS sequence"/>
</dbReference>
<proteinExistence type="predicted"/>
<evidence type="ECO:0008006" key="4">
    <source>
        <dbReference type="Google" id="ProtNLM"/>
    </source>
</evidence>
<dbReference type="STRING" id="429728.SAMN05216456_1570"/>
<keyword evidence="1" id="KW-0732">Signal</keyword>
<evidence type="ECO:0000256" key="1">
    <source>
        <dbReference type="SAM" id="SignalP"/>
    </source>
</evidence>
<name>A0A1I7NC09_9HYPH</name>
<dbReference type="OrthoDB" id="7469880at2"/>
<dbReference type="RefSeq" id="WP_092423035.1">
    <property type="nucleotide sequence ID" value="NZ_FPCK01000001.1"/>
</dbReference>